<evidence type="ECO:0000256" key="6">
    <source>
        <dbReference type="ARBA" id="ARBA00023326"/>
    </source>
</evidence>
<keyword evidence="5 9" id="KW-0326">Glycosidase</keyword>
<sequence length="681" mass="77720">MKTRVGLAFLLIVPLLTANAQKFATDPLVSHIFTADPSAHVFNGRIYIYPSHDIESNTAEDDEGGHFDMKDYHVLSMDLVGGKVTDHGVALDIKNIPWAGRQLWAPDAAYANNTYYLYFPAKDKDGVFHIGVATAKNPEGPFVAEKKPIPGSYSIDPCVFRDDDGSFYMYFGGIWGGQLQWWDDNKYNAKGALRKADEEAVLPRIAKLSKDMKSFHDEVREITIVDGNQKRFTEKQNDKRFFEAAWMHKYKGKYYFSYSTGDTHNICYAMGDSPYGPFVYKGVLLKPVAGWTNHHSIIEFKGKWYLFYHDVQLSGKTHLRNVKVTELTYNDDGTIQTLSSFAEDVVGDRGLKDYYKDYFPIGVAVSPRALLHDDAPLIRREFNSLTPENAMKMGPIHPKEQEYFWADADSIVAFAQRNKMRVRGHTLCWHNQTPSWMFVDAKGDTVSKEVLLQRLKDHITTVVSRYKGKVYAWDVVNEAVSDAPGERYRKSAWYKICGEEFITKAFQYAHQADPDAQLFYNDYNEIDPVKREKIFKLVTGLKQAGVPIHGVGLQGHWAITEPSAEQLDATLSRFAGAGLKIQITELDISVYPKEHNARPKTAQDNNTEFTSDKEQKQAETYRMCFELFRKYGQSLSGVTFWNISDRGSWLDNFPVRGRKDYPLLFDQNLKRKSAYGKVVSF</sequence>
<dbReference type="Gene3D" id="3.20.20.80">
    <property type="entry name" value="Glycosidases"/>
    <property type="match status" value="1"/>
</dbReference>
<dbReference type="PANTHER" id="PTHR43772">
    <property type="entry name" value="ENDO-1,4-BETA-XYLANASE"/>
    <property type="match status" value="1"/>
</dbReference>
<dbReference type="Pfam" id="PF04616">
    <property type="entry name" value="Glyco_hydro_43"/>
    <property type="match status" value="1"/>
</dbReference>
<dbReference type="Gene3D" id="2.115.10.20">
    <property type="entry name" value="Glycosyl hydrolase domain, family 43"/>
    <property type="match status" value="1"/>
</dbReference>
<comment type="similarity">
    <text evidence="9">Belongs to the glycosyl hydrolase 10 (cellulase F) family.</text>
</comment>
<evidence type="ECO:0000256" key="3">
    <source>
        <dbReference type="ARBA" id="ARBA00022801"/>
    </source>
</evidence>
<feature type="signal peptide" evidence="10">
    <location>
        <begin position="1"/>
        <end position="20"/>
    </location>
</feature>
<dbReference type="InterPro" id="IPR006710">
    <property type="entry name" value="Glyco_hydro_43"/>
</dbReference>
<dbReference type="SUPFAM" id="SSF75005">
    <property type="entry name" value="Arabinanase/levansucrase/invertase"/>
    <property type="match status" value="1"/>
</dbReference>
<dbReference type="AlphaFoldDB" id="A0A1M5TU71"/>
<dbReference type="EMBL" id="FQWQ01000003">
    <property type="protein sequence ID" value="SHH54365.1"/>
    <property type="molecule type" value="Genomic_DNA"/>
</dbReference>
<dbReference type="InterPro" id="IPR001000">
    <property type="entry name" value="GH10_dom"/>
</dbReference>
<dbReference type="Pfam" id="PF00331">
    <property type="entry name" value="Glyco_hydro_10"/>
    <property type="match status" value="1"/>
</dbReference>
<keyword evidence="3 9" id="KW-0378">Hydrolase</keyword>
<reference evidence="12 13" key="1">
    <citation type="submission" date="2016-11" db="EMBL/GenBank/DDBJ databases">
        <authorList>
            <person name="Jaros S."/>
            <person name="Januszkiewicz K."/>
            <person name="Wedrychowicz H."/>
        </authorList>
    </citation>
    <scope>NUCLEOTIDE SEQUENCE [LARGE SCALE GENOMIC DNA]</scope>
    <source>
        <strain evidence="12 13">DSM 24574</strain>
    </source>
</reference>
<dbReference type="InterPro" id="IPR052176">
    <property type="entry name" value="Glycosyl_Hydrlase_43_Enz"/>
</dbReference>
<dbReference type="RefSeq" id="WP_084138295.1">
    <property type="nucleotide sequence ID" value="NZ_FQWQ01000003.1"/>
</dbReference>
<evidence type="ECO:0000256" key="2">
    <source>
        <dbReference type="ARBA" id="ARBA00022651"/>
    </source>
</evidence>
<dbReference type="SMART" id="SM00633">
    <property type="entry name" value="Glyco_10"/>
    <property type="match status" value="1"/>
</dbReference>
<feature type="chain" id="PRO_5013268611" description="Beta-xylanase" evidence="10">
    <location>
        <begin position="21"/>
        <end position="681"/>
    </location>
</feature>
<dbReference type="PROSITE" id="PS00591">
    <property type="entry name" value="GH10_1"/>
    <property type="match status" value="1"/>
</dbReference>
<dbReference type="GO" id="GO:0031176">
    <property type="term" value="F:endo-1,4-beta-xylanase activity"/>
    <property type="evidence" value="ECO:0007669"/>
    <property type="project" value="UniProtKB-EC"/>
</dbReference>
<dbReference type="PROSITE" id="PS51760">
    <property type="entry name" value="GH10_2"/>
    <property type="match status" value="1"/>
</dbReference>
<dbReference type="CDD" id="cd18619">
    <property type="entry name" value="GH43_CoXyl43_like"/>
    <property type="match status" value="1"/>
</dbReference>
<proteinExistence type="inferred from homology"/>
<dbReference type="InterPro" id="IPR017853">
    <property type="entry name" value="GH"/>
</dbReference>
<keyword evidence="13" id="KW-1185">Reference proteome</keyword>
<comment type="catalytic activity">
    <reaction evidence="9">
        <text>Endohydrolysis of (1-&gt;4)-beta-D-xylosidic linkages in xylans.</text>
        <dbReference type="EC" id="3.2.1.8"/>
    </reaction>
</comment>
<gene>
    <name evidence="12" type="ORF">SAMN04488109_4280</name>
</gene>
<dbReference type="OrthoDB" id="9809277at2"/>
<evidence type="ECO:0000313" key="12">
    <source>
        <dbReference type="EMBL" id="SHH54365.1"/>
    </source>
</evidence>
<dbReference type="Proteomes" id="UP000184212">
    <property type="component" value="Unassembled WGS sequence"/>
</dbReference>
<keyword evidence="10" id="KW-0732">Signal</keyword>
<dbReference type="GO" id="GO:0045493">
    <property type="term" value="P:xylan catabolic process"/>
    <property type="evidence" value="ECO:0007669"/>
    <property type="project" value="UniProtKB-KW"/>
</dbReference>
<dbReference type="PRINTS" id="PR00134">
    <property type="entry name" value="GLHYDRLASE10"/>
</dbReference>
<evidence type="ECO:0000256" key="9">
    <source>
        <dbReference type="RuleBase" id="RU361174"/>
    </source>
</evidence>
<organism evidence="12 13">
    <name type="scientific">Chryseolinea serpens</name>
    <dbReference type="NCBI Taxonomy" id="947013"/>
    <lineage>
        <taxon>Bacteria</taxon>
        <taxon>Pseudomonadati</taxon>
        <taxon>Bacteroidota</taxon>
        <taxon>Cytophagia</taxon>
        <taxon>Cytophagales</taxon>
        <taxon>Fulvivirgaceae</taxon>
        <taxon>Chryseolinea</taxon>
    </lineage>
</organism>
<dbReference type="STRING" id="947013.SAMN04488109_4280"/>
<comment type="similarity">
    <text evidence="1">Belongs to the glycosyl hydrolase 43 family.</text>
</comment>
<name>A0A1M5TU71_9BACT</name>
<dbReference type="SUPFAM" id="SSF51445">
    <property type="entry name" value="(Trans)glycosidases"/>
    <property type="match status" value="1"/>
</dbReference>
<accession>A0A1M5TU71</accession>
<feature type="domain" description="GH10" evidence="11">
    <location>
        <begin position="345"/>
        <end position="681"/>
    </location>
</feature>
<evidence type="ECO:0000256" key="1">
    <source>
        <dbReference type="ARBA" id="ARBA00009865"/>
    </source>
</evidence>
<dbReference type="PANTHER" id="PTHR43772:SF2">
    <property type="entry name" value="PUTATIVE (AFU_ORTHOLOGUE AFUA_2G04480)-RELATED"/>
    <property type="match status" value="1"/>
</dbReference>
<evidence type="ECO:0000256" key="7">
    <source>
        <dbReference type="PIRSR" id="PIRSR606710-2"/>
    </source>
</evidence>
<keyword evidence="6 9" id="KW-0624">Polysaccharide degradation</keyword>
<keyword evidence="4 9" id="KW-0119">Carbohydrate metabolism</keyword>
<feature type="active site" description="Nucleophile" evidence="8">
    <location>
        <position position="585"/>
    </location>
</feature>
<evidence type="ECO:0000256" key="5">
    <source>
        <dbReference type="ARBA" id="ARBA00023295"/>
    </source>
</evidence>
<dbReference type="InterPro" id="IPR031158">
    <property type="entry name" value="GH10_AS"/>
</dbReference>
<evidence type="ECO:0000259" key="11">
    <source>
        <dbReference type="PROSITE" id="PS51760"/>
    </source>
</evidence>
<dbReference type="EC" id="3.2.1.8" evidence="9"/>
<evidence type="ECO:0000256" key="8">
    <source>
        <dbReference type="PROSITE-ProRule" id="PRU10061"/>
    </source>
</evidence>
<dbReference type="InterPro" id="IPR023296">
    <property type="entry name" value="Glyco_hydro_beta-prop_sf"/>
</dbReference>
<evidence type="ECO:0000256" key="10">
    <source>
        <dbReference type="SAM" id="SignalP"/>
    </source>
</evidence>
<feature type="site" description="Important for catalytic activity, responsible for pKa modulation of the active site Glu and correct orientation of both the proton donor and substrate" evidence="7">
    <location>
        <position position="156"/>
    </location>
</feature>
<evidence type="ECO:0000256" key="4">
    <source>
        <dbReference type="ARBA" id="ARBA00023277"/>
    </source>
</evidence>
<keyword evidence="2 12" id="KW-0858">Xylan degradation</keyword>
<protein>
    <recommendedName>
        <fullName evidence="9">Beta-xylanase</fullName>
        <ecNumber evidence="9">3.2.1.8</ecNumber>
    </recommendedName>
</protein>
<evidence type="ECO:0000313" key="13">
    <source>
        <dbReference type="Proteomes" id="UP000184212"/>
    </source>
</evidence>